<feature type="compositionally biased region" description="Low complexity" evidence="1">
    <location>
        <begin position="49"/>
        <end position="58"/>
    </location>
</feature>
<dbReference type="SMART" id="SM00450">
    <property type="entry name" value="RHOD"/>
    <property type="match status" value="1"/>
</dbReference>
<dbReference type="Gene3D" id="3.40.250.10">
    <property type="entry name" value="Rhodanese-like domain"/>
    <property type="match status" value="1"/>
</dbReference>
<evidence type="ECO:0000256" key="1">
    <source>
        <dbReference type="SAM" id="MobiDB-lite"/>
    </source>
</evidence>
<reference evidence="4" key="1">
    <citation type="journal article" date="2023" name="Int. J. Syst. Evol. Microbiol.">
        <title>Mesoterricola silvestris gen. nov., sp. nov., Mesoterricola sediminis sp. nov., Geothrix oryzae sp. nov., Geothrix edaphica sp. nov., Geothrix rubra sp. nov., and Geothrix limicola sp. nov., six novel members of Acidobacteriota isolated from soils.</title>
        <authorList>
            <person name="Itoh H."/>
            <person name="Sugisawa Y."/>
            <person name="Mise K."/>
            <person name="Xu Z."/>
            <person name="Kuniyasu M."/>
            <person name="Ushijima N."/>
            <person name="Kawano K."/>
            <person name="Kobayashi E."/>
            <person name="Shiratori Y."/>
            <person name="Masuda Y."/>
            <person name="Senoo K."/>
        </authorList>
    </citation>
    <scope>NUCLEOTIDE SEQUENCE</scope>
    <source>
        <strain evidence="4">W786</strain>
    </source>
</reference>
<feature type="compositionally biased region" description="Pro residues" evidence="1">
    <location>
        <begin position="59"/>
        <end position="89"/>
    </location>
</feature>
<evidence type="ECO:0000259" key="3">
    <source>
        <dbReference type="PROSITE" id="PS50206"/>
    </source>
</evidence>
<dbReference type="KEGG" id="msea:METESE_32530"/>
<dbReference type="Proteomes" id="UP001228113">
    <property type="component" value="Chromosome"/>
</dbReference>
<protein>
    <recommendedName>
        <fullName evidence="3">Rhodanese domain-containing protein</fullName>
    </recommendedName>
</protein>
<dbReference type="Pfam" id="PF00581">
    <property type="entry name" value="Rhodanese"/>
    <property type="match status" value="1"/>
</dbReference>
<proteinExistence type="predicted"/>
<keyword evidence="2" id="KW-0732">Signal</keyword>
<dbReference type="SUPFAM" id="SSF52821">
    <property type="entry name" value="Rhodanese/Cell cycle control phosphatase"/>
    <property type="match status" value="1"/>
</dbReference>
<dbReference type="InterPro" id="IPR001763">
    <property type="entry name" value="Rhodanese-like_dom"/>
</dbReference>
<dbReference type="AlphaFoldDB" id="A0AA48GZ44"/>
<accession>A0AA48GZ44</accession>
<feature type="chain" id="PRO_5041399425" description="Rhodanese domain-containing protein" evidence="2">
    <location>
        <begin position="29"/>
        <end position="206"/>
    </location>
</feature>
<evidence type="ECO:0000256" key="2">
    <source>
        <dbReference type="SAM" id="SignalP"/>
    </source>
</evidence>
<dbReference type="CDD" id="cd00158">
    <property type="entry name" value="RHOD"/>
    <property type="match status" value="1"/>
</dbReference>
<dbReference type="RefSeq" id="WP_243335078.1">
    <property type="nucleotide sequence ID" value="NZ_AP027081.1"/>
</dbReference>
<keyword evidence="5" id="KW-1185">Reference proteome</keyword>
<dbReference type="InterPro" id="IPR036873">
    <property type="entry name" value="Rhodanese-like_dom_sf"/>
</dbReference>
<dbReference type="PROSITE" id="PS50206">
    <property type="entry name" value="RHODANESE_3"/>
    <property type="match status" value="1"/>
</dbReference>
<evidence type="ECO:0000313" key="4">
    <source>
        <dbReference type="EMBL" id="BDU78295.1"/>
    </source>
</evidence>
<name>A0AA48GZ44_9BACT</name>
<sequence length="206" mass="21232">MNPPVLIRRAAWLLAVAGLLAAVSNALAGPGRRLAWTGRVPVPAPAAPAGPTAAAPAADPAPAPIPAPRPAAPKASPEPGPRPFPPDPGAPVRDLTSGEAWEAYRAGIPFLDARRSADYAAGHVAGAWCIPVWEDGAAEAITRFEAQAAPDPKAPLVLYCSGGGCEDSHLLARRLLELGYRNLLVYGGGWPDWTAQGRPTARGGSR</sequence>
<feature type="domain" description="Rhodanese" evidence="3">
    <location>
        <begin position="104"/>
        <end position="202"/>
    </location>
</feature>
<dbReference type="EMBL" id="AP027081">
    <property type="protein sequence ID" value="BDU78295.1"/>
    <property type="molecule type" value="Genomic_DNA"/>
</dbReference>
<organism evidence="4 5">
    <name type="scientific">Mesoterricola sediminis</name>
    <dbReference type="NCBI Taxonomy" id="2927980"/>
    <lineage>
        <taxon>Bacteria</taxon>
        <taxon>Pseudomonadati</taxon>
        <taxon>Acidobacteriota</taxon>
        <taxon>Holophagae</taxon>
        <taxon>Holophagales</taxon>
        <taxon>Holophagaceae</taxon>
        <taxon>Mesoterricola</taxon>
    </lineage>
</organism>
<feature type="signal peptide" evidence="2">
    <location>
        <begin position="1"/>
        <end position="28"/>
    </location>
</feature>
<evidence type="ECO:0000313" key="5">
    <source>
        <dbReference type="Proteomes" id="UP001228113"/>
    </source>
</evidence>
<feature type="region of interest" description="Disordered" evidence="1">
    <location>
        <begin position="47"/>
        <end position="93"/>
    </location>
</feature>
<gene>
    <name evidence="4" type="ORF">METESE_32530</name>
</gene>